<feature type="coiled-coil region" evidence="1">
    <location>
        <begin position="32"/>
        <end position="160"/>
    </location>
</feature>
<name>A0A4Z1SVK2_GIAMU</name>
<gene>
    <name evidence="2" type="ORF">GMRT_11501</name>
</gene>
<feature type="coiled-coil region" evidence="1">
    <location>
        <begin position="187"/>
        <end position="228"/>
    </location>
</feature>
<proteinExistence type="predicted"/>
<dbReference type="AlphaFoldDB" id="A0A4Z1SVK2"/>
<dbReference type="EMBL" id="VDLU01000001">
    <property type="protein sequence ID" value="TNJ29804.1"/>
    <property type="molecule type" value="Genomic_DNA"/>
</dbReference>
<evidence type="ECO:0000313" key="3">
    <source>
        <dbReference type="Proteomes" id="UP000315496"/>
    </source>
</evidence>
<accession>A0A4Z1SVK2</accession>
<comment type="caution">
    <text evidence="2">The sequence shown here is derived from an EMBL/GenBank/DDBJ whole genome shotgun (WGS) entry which is preliminary data.</text>
</comment>
<keyword evidence="3" id="KW-1185">Reference proteome</keyword>
<evidence type="ECO:0008006" key="4">
    <source>
        <dbReference type="Google" id="ProtNLM"/>
    </source>
</evidence>
<sequence>MERIGPDGLIDYEDERDAAIAWEFNLWRKAEAARFETELRKLEQQRLQALQDELRGQISELRADHEARLSALDDLGESIDEAQQLALQKANEYKAQRQRLVQESKLIAESLQKQIKEAEIAGNEARAEAEAILAGELGRCEQLEAQAKFFQDEYQRVQKKREFESAQFVTFTKAALNDPGQQAYNSLLEAQKELAAITARRDSLDAELETLSTDLQTLVTRIGQLRRQIGT</sequence>
<evidence type="ECO:0000313" key="2">
    <source>
        <dbReference type="EMBL" id="TNJ29804.1"/>
    </source>
</evidence>
<reference evidence="2 3" key="1">
    <citation type="submission" date="2019-05" db="EMBL/GenBank/DDBJ databases">
        <title>The compact genome of Giardia muris reveals important steps in the evolution of intestinal protozoan parasites.</title>
        <authorList>
            <person name="Xu F."/>
            <person name="Jimenez-Gonzalez A."/>
            <person name="Einarsson E."/>
            <person name="Astvaldsson A."/>
            <person name="Peirasmaki D."/>
            <person name="Eckmann L."/>
            <person name="Andersson J.O."/>
            <person name="Svard S.G."/>
            <person name="Jerlstrom-Hultqvist J."/>
        </authorList>
    </citation>
    <scope>NUCLEOTIDE SEQUENCE [LARGE SCALE GENOMIC DNA]</scope>
    <source>
        <strain evidence="2 3">Roberts-Thomson</strain>
    </source>
</reference>
<dbReference type="Proteomes" id="UP000315496">
    <property type="component" value="Chromosome 1"/>
</dbReference>
<organism evidence="2 3">
    <name type="scientific">Giardia muris</name>
    <dbReference type="NCBI Taxonomy" id="5742"/>
    <lineage>
        <taxon>Eukaryota</taxon>
        <taxon>Metamonada</taxon>
        <taxon>Diplomonadida</taxon>
        <taxon>Hexamitidae</taxon>
        <taxon>Giardiinae</taxon>
        <taxon>Giardia</taxon>
    </lineage>
</organism>
<protein>
    <recommendedName>
        <fullName evidence="4">Coiled-coil protein</fullName>
    </recommendedName>
</protein>
<evidence type="ECO:0000256" key="1">
    <source>
        <dbReference type="SAM" id="Coils"/>
    </source>
</evidence>
<dbReference type="OrthoDB" id="332250at2759"/>
<keyword evidence="1" id="KW-0175">Coiled coil</keyword>
<dbReference type="VEuPathDB" id="GiardiaDB:GMRT_11501"/>